<reference evidence="13" key="1">
    <citation type="submission" date="2022-04" db="EMBL/GenBank/DDBJ databases">
        <title>Whole genome sequence of Sphaerotilus sp. FB-5.</title>
        <authorList>
            <person name="Takeda M."/>
            <person name="Narihara S."/>
            <person name="Akimoto M."/>
            <person name="Akimoto R."/>
            <person name="Nishiyashiki S."/>
            <person name="Murakami T."/>
        </authorList>
    </citation>
    <scope>NUCLEOTIDE SEQUENCE</scope>
    <source>
        <strain evidence="13">FB-5</strain>
    </source>
</reference>
<dbReference type="Pfam" id="PF12019">
    <property type="entry name" value="GspH"/>
    <property type="match status" value="1"/>
</dbReference>
<evidence type="ECO:0000313" key="13">
    <source>
        <dbReference type="EMBL" id="BDI04682.1"/>
    </source>
</evidence>
<keyword evidence="6 11" id="KW-0812">Transmembrane</keyword>
<dbReference type="RefSeq" id="WP_251972786.1">
    <property type="nucleotide sequence ID" value="NZ_AP025730.1"/>
</dbReference>
<dbReference type="NCBIfam" id="TIGR02532">
    <property type="entry name" value="IV_pilin_GFxxxE"/>
    <property type="match status" value="1"/>
</dbReference>
<evidence type="ECO:0000256" key="11">
    <source>
        <dbReference type="SAM" id="Phobius"/>
    </source>
</evidence>
<evidence type="ECO:0000256" key="10">
    <source>
        <dbReference type="ARBA" id="ARBA00030775"/>
    </source>
</evidence>
<dbReference type="SUPFAM" id="SSF54523">
    <property type="entry name" value="Pili subunits"/>
    <property type="match status" value="1"/>
</dbReference>
<keyword evidence="8 11" id="KW-0472">Membrane</keyword>
<protein>
    <recommendedName>
        <fullName evidence="2">Type II secretion system protein H</fullName>
    </recommendedName>
    <alternativeName>
        <fullName evidence="10">General secretion pathway protein H</fullName>
    </alternativeName>
</protein>
<dbReference type="InterPro" id="IPR022346">
    <property type="entry name" value="T2SS_GspH"/>
</dbReference>
<evidence type="ECO:0000259" key="12">
    <source>
        <dbReference type="Pfam" id="PF12019"/>
    </source>
</evidence>
<keyword evidence="14" id="KW-1185">Reference proteome</keyword>
<dbReference type="Proteomes" id="UP001057498">
    <property type="component" value="Chromosome"/>
</dbReference>
<feature type="transmembrane region" description="Helical" evidence="11">
    <location>
        <begin position="31"/>
        <end position="54"/>
    </location>
</feature>
<evidence type="ECO:0000256" key="5">
    <source>
        <dbReference type="ARBA" id="ARBA00022519"/>
    </source>
</evidence>
<keyword evidence="4" id="KW-0488">Methylation</keyword>
<feature type="domain" description="General secretion pathway GspH" evidence="12">
    <location>
        <begin position="62"/>
        <end position="188"/>
    </location>
</feature>
<dbReference type="EMBL" id="AP025730">
    <property type="protein sequence ID" value="BDI04682.1"/>
    <property type="molecule type" value="Genomic_DNA"/>
</dbReference>
<evidence type="ECO:0000313" key="14">
    <source>
        <dbReference type="Proteomes" id="UP001057498"/>
    </source>
</evidence>
<comment type="similarity">
    <text evidence="9">Belongs to the GSP H family.</text>
</comment>
<evidence type="ECO:0000256" key="1">
    <source>
        <dbReference type="ARBA" id="ARBA00004377"/>
    </source>
</evidence>
<dbReference type="Gene3D" id="3.30.700.10">
    <property type="entry name" value="Glycoprotein, Type 4 Pilin"/>
    <property type="match status" value="1"/>
</dbReference>
<evidence type="ECO:0000256" key="9">
    <source>
        <dbReference type="ARBA" id="ARBA00025772"/>
    </source>
</evidence>
<gene>
    <name evidence="13" type="ORF">CATMQ487_16520</name>
</gene>
<keyword evidence="7 11" id="KW-1133">Transmembrane helix</keyword>
<evidence type="ECO:0000256" key="2">
    <source>
        <dbReference type="ARBA" id="ARBA00021549"/>
    </source>
</evidence>
<proteinExistence type="inferred from homology"/>
<evidence type="ECO:0000256" key="4">
    <source>
        <dbReference type="ARBA" id="ARBA00022481"/>
    </source>
</evidence>
<organism evidence="13 14">
    <name type="scientific">Sphaerotilus microaerophilus</name>
    <dbReference type="NCBI Taxonomy" id="2914710"/>
    <lineage>
        <taxon>Bacteria</taxon>
        <taxon>Pseudomonadati</taxon>
        <taxon>Pseudomonadota</taxon>
        <taxon>Betaproteobacteria</taxon>
        <taxon>Burkholderiales</taxon>
        <taxon>Sphaerotilaceae</taxon>
        <taxon>Sphaerotilus</taxon>
    </lineage>
</organism>
<keyword evidence="3" id="KW-1003">Cell membrane</keyword>
<dbReference type="PROSITE" id="PS00409">
    <property type="entry name" value="PROKAR_NTER_METHYL"/>
    <property type="match status" value="1"/>
</dbReference>
<sequence>MLKPGPHHPGAASADQATLAARPRGFTLIELLATLAAMATLLVLATPALSAWLANAKARSSAEQLQNSLRLAQSEALRRNRQTVLALTNATPALAATPVANGRNWFVRALPGLSGETANDGFYVQGVALPSGMRVSITGPGVLCFNTIGRPVTNGSTGLGVNCTAPTNATTPATYDLTVAGATRRLRVQVFLGGQIRLCDRDKTLSSSVPDGC</sequence>
<evidence type="ECO:0000256" key="7">
    <source>
        <dbReference type="ARBA" id="ARBA00022989"/>
    </source>
</evidence>
<evidence type="ECO:0000256" key="3">
    <source>
        <dbReference type="ARBA" id="ARBA00022475"/>
    </source>
</evidence>
<keyword evidence="5" id="KW-0997">Cell inner membrane</keyword>
<comment type="subcellular location">
    <subcellularLocation>
        <location evidence="1">Cell inner membrane</location>
        <topology evidence="1">Single-pass membrane protein</topology>
    </subcellularLocation>
</comment>
<evidence type="ECO:0000256" key="8">
    <source>
        <dbReference type="ARBA" id="ARBA00023136"/>
    </source>
</evidence>
<name>A0ABM7YJY8_9BURK</name>
<dbReference type="InterPro" id="IPR045584">
    <property type="entry name" value="Pilin-like"/>
</dbReference>
<evidence type="ECO:0000256" key="6">
    <source>
        <dbReference type="ARBA" id="ARBA00022692"/>
    </source>
</evidence>
<accession>A0ABM7YJY8</accession>
<dbReference type="Pfam" id="PF07963">
    <property type="entry name" value="N_methyl"/>
    <property type="match status" value="1"/>
</dbReference>
<dbReference type="InterPro" id="IPR012902">
    <property type="entry name" value="N_methyl_site"/>
</dbReference>